<feature type="compositionally biased region" description="Low complexity" evidence="1">
    <location>
        <begin position="15"/>
        <end position="28"/>
    </location>
</feature>
<keyword evidence="3" id="KW-1185">Reference proteome</keyword>
<gene>
    <name evidence="2" type="ORF">BJ875DRAFT_507905</name>
</gene>
<name>A0A9P7Y9F7_9HELO</name>
<feature type="compositionally biased region" description="Low complexity" evidence="1">
    <location>
        <begin position="39"/>
        <end position="49"/>
    </location>
</feature>
<dbReference type="OrthoDB" id="5366332at2759"/>
<feature type="region of interest" description="Disordered" evidence="1">
    <location>
        <begin position="1"/>
        <end position="88"/>
    </location>
</feature>
<evidence type="ECO:0000313" key="2">
    <source>
        <dbReference type="EMBL" id="KAG9229491.1"/>
    </source>
</evidence>
<dbReference type="Proteomes" id="UP000824998">
    <property type="component" value="Unassembled WGS sequence"/>
</dbReference>
<evidence type="ECO:0000256" key="1">
    <source>
        <dbReference type="SAM" id="MobiDB-lite"/>
    </source>
</evidence>
<feature type="compositionally biased region" description="Polar residues" evidence="1">
    <location>
        <begin position="1"/>
        <end position="14"/>
    </location>
</feature>
<feature type="compositionally biased region" description="Low complexity" evidence="1">
    <location>
        <begin position="64"/>
        <end position="75"/>
    </location>
</feature>
<proteinExistence type="predicted"/>
<protein>
    <submittedName>
        <fullName evidence="2">Uncharacterized protein</fullName>
    </submittedName>
</protein>
<sequence length="217" mass="24438">MDRQDSGYSETIQPRSTRTSMSSTGRQSPSKREQKRRTTNTSINSTTRPPTKRASRSTPSAIITRTSTSPNSSRPAPQTRHTHGQSYQQQPAYQFFHFPTFTEPHAQEEEEATVASALVPPATVQYWTSDSTRRLEYAAIDAASKGVKGFFIKLVPDCILPPASRRPRFCEGDDGDSNLGSVRRYRLDLPEEKCPRGGRKGLWRRWSSGWGRRRGSC</sequence>
<dbReference type="EMBL" id="MU251762">
    <property type="protein sequence ID" value="KAG9229491.1"/>
    <property type="molecule type" value="Genomic_DNA"/>
</dbReference>
<organism evidence="2 3">
    <name type="scientific">Amylocarpus encephaloides</name>
    <dbReference type="NCBI Taxonomy" id="45428"/>
    <lineage>
        <taxon>Eukaryota</taxon>
        <taxon>Fungi</taxon>
        <taxon>Dikarya</taxon>
        <taxon>Ascomycota</taxon>
        <taxon>Pezizomycotina</taxon>
        <taxon>Leotiomycetes</taxon>
        <taxon>Helotiales</taxon>
        <taxon>Helotiales incertae sedis</taxon>
        <taxon>Amylocarpus</taxon>
    </lineage>
</organism>
<reference evidence="2" key="1">
    <citation type="journal article" date="2021" name="IMA Fungus">
        <title>Genomic characterization of three marine fungi, including Emericellopsis atlantica sp. nov. with signatures of a generalist lifestyle and marine biomass degradation.</title>
        <authorList>
            <person name="Hagestad O.C."/>
            <person name="Hou L."/>
            <person name="Andersen J.H."/>
            <person name="Hansen E.H."/>
            <person name="Altermark B."/>
            <person name="Li C."/>
            <person name="Kuhnert E."/>
            <person name="Cox R.J."/>
            <person name="Crous P.W."/>
            <person name="Spatafora J.W."/>
            <person name="Lail K."/>
            <person name="Amirebrahimi M."/>
            <person name="Lipzen A."/>
            <person name="Pangilinan J."/>
            <person name="Andreopoulos W."/>
            <person name="Hayes R.D."/>
            <person name="Ng V."/>
            <person name="Grigoriev I.V."/>
            <person name="Jackson S.A."/>
            <person name="Sutton T.D.S."/>
            <person name="Dobson A.D.W."/>
            <person name="Rama T."/>
        </authorList>
    </citation>
    <scope>NUCLEOTIDE SEQUENCE</scope>
    <source>
        <strain evidence="2">TRa018bII</strain>
    </source>
</reference>
<comment type="caution">
    <text evidence="2">The sequence shown here is derived from an EMBL/GenBank/DDBJ whole genome shotgun (WGS) entry which is preliminary data.</text>
</comment>
<dbReference type="AlphaFoldDB" id="A0A9P7Y9F7"/>
<accession>A0A9P7Y9F7</accession>
<evidence type="ECO:0000313" key="3">
    <source>
        <dbReference type="Proteomes" id="UP000824998"/>
    </source>
</evidence>